<evidence type="ECO:0000313" key="1">
    <source>
        <dbReference type="EMBL" id="MDB7085213.1"/>
    </source>
</evidence>
<dbReference type="AlphaFoldDB" id="A0AB35IPU6"/>
<gene>
    <name evidence="1" type="ORF">PM738_15505</name>
</gene>
<reference evidence="1" key="1">
    <citation type="submission" date="2023-01" db="EMBL/GenBank/DDBJ databases">
        <title>Human gut microbiome strain richness.</title>
        <authorList>
            <person name="Chen-Liaw A."/>
        </authorList>
    </citation>
    <scope>NUCLEOTIDE SEQUENCE</scope>
    <source>
        <strain evidence="1">1001217st2_G6_1001217B_191108</strain>
    </source>
</reference>
<dbReference type="Proteomes" id="UP001211987">
    <property type="component" value="Unassembled WGS sequence"/>
</dbReference>
<evidence type="ECO:0000313" key="2">
    <source>
        <dbReference type="Proteomes" id="UP001211987"/>
    </source>
</evidence>
<sequence>MSIILDNKKTMENIQELLEYLSGIVNGARYNIEIACEEDKENDIRIYLIDNLERDFDANFITTTSILKMDDSKSSVDSKKYESRMIDLLDKSNEETMFLIEMFDCINKLDKEDRCILIKREILNYTREEVKNEMNISTNSYYKRLREAKYRLALLIPDAIMIKEI</sequence>
<dbReference type="GeneID" id="64196507"/>
<dbReference type="EMBL" id="JAQLKE010000033">
    <property type="protein sequence ID" value="MDB7085213.1"/>
    <property type="molecule type" value="Genomic_DNA"/>
</dbReference>
<name>A0AB35IPU6_9FIRM</name>
<dbReference type="SUPFAM" id="SSF88659">
    <property type="entry name" value="Sigma3 and sigma4 domains of RNA polymerase sigma factors"/>
    <property type="match status" value="1"/>
</dbReference>
<proteinExistence type="predicted"/>
<comment type="caution">
    <text evidence="1">The sequence shown here is derived from an EMBL/GenBank/DDBJ whole genome shotgun (WGS) entry which is preliminary data.</text>
</comment>
<dbReference type="RefSeq" id="WP_008793122.1">
    <property type="nucleotide sequence ID" value="NZ_AP031443.1"/>
</dbReference>
<organism evidence="1 2">
    <name type="scientific">Thomasclavelia ramosa</name>
    <dbReference type="NCBI Taxonomy" id="1547"/>
    <lineage>
        <taxon>Bacteria</taxon>
        <taxon>Bacillati</taxon>
        <taxon>Bacillota</taxon>
        <taxon>Erysipelotrichia</taxon>
        <taxon>Erysipelotrichales</taxon>
        <taxon>Coprobacillaceae</taxon>
        <taxon>Thomasclavelia</taxon>
    </lineage>
</organism>
<protein>
    <submittedName>
        <fullName evidence="1">Sigma-70 family RNA polymerase sigma factor</fullName>
    </submittedName>
</protein>
<dbReference type="InterPro" id="IPR013324">
    <property type="entry name" value="RNA_pol_sigma_r3/r4-like"/>
</dbReference>
<accession>A0AB35IPU6</accession>